<dbReference type="Proteomes" id="UP001500151">
    <property type="component" value="Unassembled WGS sequence"/>
</dbReference>
<evidence type="ECO:0000313" key="1">
    <source>
        <dbReference type="EMBL" id="GAA2649749.1"/>
    </source>
</evidence>
<dbReference type="RefSeq" id="WP_344394135.1">
    <property type="nucleotide sequence ID" value="NZ_BAAASJ010000081.1"/>
</dbReference>
<gene>
    <name evidence="1" type="ORF">GCM10010307_58700</name>
</gene>
<reference evidence="2" key="1">
    <citation type="journal article" date="2019" name="Int. J. Syst. Evol. Microbiol.">
        <title>The Global Catalogue of Microorganisms (GCM) 10K type strain sequencing project: providing services to taxonomists for standard genome sequencing and annotation.</title>
        <authorList>
            <consortium name="The Broad Institute Genomics Platform"/>
            <consortium name="The Broad Institute Genome Sequencing Center for Infectious Disease"/>
            <person name="Wu L."/>
            <person name="Ma J."/>
        </authorList>
    </citation>
    <scope>NUCLEOTIDE SEQUENCE [LARGE SCALE GENOMIC DNA]</scope>
    <source>
        <strain evidence="2">JCM 4524</strain>
    </source>
</reference>
<comment type="caution">
    <text evidence="1">The sequence shown here is derived from an EMBL/GenBank/DDBJ whole genome shotgun (WGS) entry which is preliminary data.</text>
</comment>
<evidence type="ECO:0000313" key="2">
    <source>
        <dbReference type="Proteomes" id="UP001500151"/>
    </source>
</evidence>
<accession>A0ABP6DPF5</accession>
<keyword evidence="2" id="KW-1185">Reference proteome</keyword>
<organism evidence="1 2">
    <name type="scientific">Streptomyces vastus</name>
    <dbReference type="NCBI Taxonomy" id="285451"/>
    <lineage>
        <taxon>Bacteria</taxon>
        <taxon>Bacillati</taxon>
        <taxon>Actinomycetota</taxon>
        <taxon>Actinomycetes</taxon>
        <taxon>Kitasatosporales</taxon>
        <taxon>Streptomycetaceae</taxon>
        <taxon>Streptomyces</taxon>
    </lineage>
</organism>
<sequence>MKVFFQVPTELCHHQLRARTVEREQDPAHRLVLRRSDLLGHRPAHAVLDERPGARLDGCVEPVGEVDFLKAEIPR</sequence>
<protein>
    <submittedName>
        <fullName evidence="1">Uncharacterized protein</fullName>
    </submittedName>
</protein>
<dbReference type="EMBL" id="BAAASJ010000081">
    <property type="protein sequence ID" value="GAA2649749.1"/>
    <property type="molecule type" value="Genomic_DNA"/>
</dbReference>
<name>A0ABP6DPF5_9ACTN</name>
<proteinExistence type="predicted"/>